<feature type="domain" description="TFIIS central" evidence="5">
    <location>
        <begin position="944"/>
        <end position="1071"/>
    </location>
</feature>
<dbReference type="GO" id="GO:0006351">
    <property type="term" value="P:DNA-templated transcription"/>
    <property type="evidence" value="ECO:0007669"/>
    <property type="project" value="InterPro"/>
</dbReference>
<dbReference type="Pfam" id="PF22679">
    <property type="entry name" value="T1R_D3-like"/>
    <property type="match status" value="1"/>
</dbReference>
<sequence length="1120" mass="122197">MKRSRDSSPDDHASTTSFKRGEDVPSSINETRQFTDQIVPNACSVEASQRVDLGDDSYTRPDACNSHFFTKETIENSFAQGSTKPARPHQVSAVHRLLGELRKPVGAPPVNFLLQHSTGSGKSLTIACLVHHLRCLSYISEVGKPTRCFGAVIVLNDRIQLDRQLTDTITSFLQRTSSGVDIRHVDTSEELQSALSQLPDAGSPAPAPVLLSTLQKFPSLRRRQASASRGASGSLAGSTAFPRICIVADEAHRSHGKGGTSQLHEALGGQSDQPDFLTYIAFTATPSPQALRLFGMKRWLPALGVGRGGSMHAETPAGLRSAALEAKEAEVPAQGADMEEVFEAWDSYSMKQALDDGHVLNVLEDYVTLCPRVEIDSNKDASRPTPGKVAVEVLLEMAARHRAVVDKKAEYIAQHLVAALEHRAEGGFDSARGMLVARSRRHVLWFTQAIRHELQRAGHGAAIKVYGAYSGAVNAAGDEGMDCGDSESPEKDRTGVSCDEDTRSFTEAELNSGRCTLAEAKLLVVCNKFETGFDDPRLALMYVDKPLQGARAVQTLSRLNRAAPHLRKTATSVVDFVNSAGSIAESFEEYFHATQLRESGGPAERRQRELHLDRLLTRLLTALTTAAAKEGSSEASADESKVVEAESISKMSLAAVLESTPIELAAQVRLMLPEFQQAVEDDVVTYCAECERLQREKPELPFRFARALREALGSAAGTGRRRSTAEPGHGTEDAEALVGVQVQSLEQTWSGEIVVGRWMVPLRSRKISQFSTSGGGGGGKSQKIAGRGGGMQLQQAIRAANEQLKEGYSKLAVEGLQVMKARLEAALWPAAAEDAKVPSAGGRDGAGGRRCSEDPGAAVAVLQRLQMWDLRTELLSESGIAYTVNRCKKHANPMVASWAATLVKRWKHMVQAECADRDRKRKRVVEEMRSEQSHNAPDAKQNEMRVKVKQILQEGLRGTGFEAATEATRAYSNEHIDTTVEKLELAVLAKCNGEVGKRYKQALQKLRFNLRESWRVDGGRLPLRILSGDVPPDQLVHLDTKELATEGVRKSFEEAVQKKARKDKEELLASQGQLVEGVVCGKCKCERIGLRTMTNGGTYAQERELIQKAECLKCGHIWRI</sequence>
<dbReference type="SUPFAM" id="SSF52540">
    <property type="entry name" value="P-loop containing nucleoside triphosphate hydrolases"/>
    <property type="match status" value="1"/>
</dbReference>
<feature type="domain" description="TFIIS N-terminal" evidence="4">
    <location>
        <begin position="836"/>
        <end position="913"/>
    </location>
</feature>
<dbReference type="Proteomes" id="UP001190700">
    <property type="component" value="Unassembled WGS sequence"/>
</dbReference>
<comment type="subcellular location">
    <subcellularLocation>
        <location evidence="1">Nucleus</location>
    </subcellularLocation>
</comment>
<accession>A0AAE0FM69</accession>
<dbReference type="InterPro" id="IPR035441">
    <property type="entry name" value="TFIIS/LEDGF_dom_sf"/>
</dbReference>
<evidence type="ECO:0000256" key="1">
    <source>
        <dbReference type="PROSITE-ProRule" id="PRU00649"/>
    </source>
</evidence>
<name>A0AAE0FM69_9CHLO</name>
<protein>
    <submittedName>
        <fullName evidence="6">Uncharacterized protein</fullName>
    </submittedName>
</protein>
<dbReference type="InterPro" id="IPR055180">
    <property type="entry name" value="HsdR_RecA-like_helicase_dom_2"/>
</dbReference>
<dbReference type="InterPro" id="IPR017923">
    <property type="entry name" value="TFIIS_N"/>
</dbReference>
<dbReference type="Gene3D" id="3.40.50.300">
    <property type="entry name" value="P-loop containing nucleotide triphosphate hydrolases"/>
    <property type="match status" value="2"/>
</dbReference>
<dbReference type="PROSITE" id="PS51319">
    <property type="entry name" value="TFIIS_N"/>
    <property type="match status" value="1"/>
</dbReference>
<dbReference type="InterPro" id="IPR036575">
    <property type="entry name" value="TFIIS_cen_dom_sf"/>
</dbReference>
<dbReference type="Pfam" id="PF07500">
    <property type="entry name" value="TFIIS_M"/>
    <property type="match status" value="1"/>
</dbReference>
<dbReference type="PANTHER" id="PTHR42927">
    <property type="entry name" value="HELICASE SUPERFAMILY 1 AND 2 DOMAIN-CONTAINING PROTEIN"/>
    <property type="match status" value="1"/>
</dbReference>
<dbReference type="GO" id="GO:0005634">
    <property type="term" value="C:nucleus"/>
    <property type="evidence" value="ECO:0007669"/>
    <property type="project" value="UniProtKB-SubCell"/>
</dbReference>
<evidence type="ECO:0000259" key="5">
    <source>
        <dbReference type="PROSITE" id="PS51321"/>
    </source>
</evidence>
<feature type="compositionally biased region" description="Basic and acidic residues" evidence="2">
    <location>
        <begin position="1"/>
        <end position="23"/>
    </location>
</feature>
<feature type="domain" description="Helicase ATP-binding" evidence="3">
    <location>
        <begin position="103"/>
        <end position="304"/>
    </location>
</feature>
<dbReference type="PANTHER" id="PTHR42927:SF1">
    <property type="entry name" value="HELICASE SUPERFAMILY 1 AND 2 DOMAIN-CONTAINING PROTEIN"/>
    <property type="match status" value="1"/>
</dbReference>
<evidence type="ECO:0000259" key="3">
    <source>
        <dbReference type="PROSITE" id="PS51192"/>
    </source>
</evidence>
<reference evidence="6 7" key="1">
    <citation type="journal article" date="2015" name="Genome Biol. Evol.">
        <title>Comparative Genomics of a Bacterivorous Green Alga Reveals Evolutionary Causalities and Consequences of Phago-Mixotrophic Mode of Nutrition.</title>
        <authorList>
            <person name="Burns J.A."/>
            <person name="Paasch A."/>
            <person name="Narechania A."/>
            <person name="Kim E."/>
        </authorList>
    </citation>
    <scope>NUCLEOTIDE SEQUENCE [LARGE SCALE GENOMIC DNA]</scope>
    <source>
        <strain evidence="6 7">PLY_AMNH</strain>
    </source>
</reference>
<dbReference type="SUPFAM" id="SSF47676">
    <property type="entry name" value="Conserved domain common to transcription factors TFIIS, elongin A, CRSP70"/>
    <property type="match status" value="1"/>
</dbReference>
<evidence type="ECO:0000313" key="6">
    <source>
        <dbReference type="EMBL" id="KAK3262227.1"/>
    </source>
</evidence>
<evidence type="ECO:0000259" key="4">
    <source>
        <dbReference type="PROSITE" id="PS51319"/>
    </source>
</evidence>
<dbReference type="Gene3D" id="1.20.930.10">
    <property type="entry name" value="Conserved domain common to transcription factors TFIIS, elongin A, CRSP70"/>
    <property type="match status" value="1"/>
</dbReference>
<comment type="caution">
    <text evidence="6">The sequence shown here is derived from an EMBL/GenBank/DDBJ whole genome shotgun (WGS) entry which is preliminary data.</text>
</comment>
<dbReference type="Gene3D" id="1.10.472.30">
    <property type="entry name" value="Transcription elongation factor S-II, central domain"/>
    <property type="match status" value="1"/>
</dbReference>
<dbReference type="InterPro" id="IPR014001">
    <property type="entry name" value="Helicase_ATP-bd"/>
</dbReference>
<evidence type="ECO:0000313" key="7">
    <source>
        <dbReference type="Proteomes" id="UP001190700"/>
    </source>
</evidence>
<feature type="region of interest" description="Disordered" evidence="2">
    <location>
        <begin position="1"/>
        <end position="28"/>
    </location>
</feature>
<dbReference type="InterPro" id="IPR027417">
    <property type="entry name" value="P-loop_NTPase"/>
</dbReference>
<gene>
    <name evidence="6" type="ORF">CYMTET_28904</name>
</gene>
<keyword evidence="7" id="KW-1185">Reference proteome</keyword>
<dbReference type="AlphaFoldDB" id="A0AAE0FM69"/>
<dbReference type="Pfam" id="PF08711">
    <property type="entry name" value="Med26"/>
    <property type="match status" value="1"/>
</dbReference>
<dbReference type="PROSITE" id="PS51192">
    <property type="entry name" value="HELICASE_ATP_BIND_1"/>
    <property type="match status" value="1"/>
</dbReference>
<dbReference type="PROSITE" id="PS51321">
    <property type="entry name" value="TFIIS_CENTRAL"/>
    <property type="match status" value="1"/>
</dbReference>
<organism evidence="6 7">
    <name type="scientific">Cymbomonas tetramitiformis</name>
    <dbReference type="NCBI Taxonomy" id="36881"/>
    <lineage>
        <taxon>Eukaryota</taxon>
        <taxon>Viridiplantae</taxon>
        <taxon>Chlorophyta</taxon>
        <taxon>Pyramimonadophyceae</taxon>
        <taxon>Pyramimonadales</taxon>
        <taxon>Pyramimonadaceae</taxon>
        <taxon>Cymbomonas</taxon>
    </lineage>
</organism>
<dbReference type="InterPro" id="IPR003618">
    <property type="entry name" value="TFIIS_cen_dom"/>
</dbReference>
<dbReference type="SMART" id="SM00487">
    <property type="entry name" value="DEXDc"/>
    <property type="match status" value="1"/>
</dbReference>
<dbReference type="SUPFAM" id="SSF46942">
    <property type="entry name" value="Elongation factor TFIIS domain 2"/>
    <property type="match status" value="1"/>
</dbReference>
<dbReference type="Pfam" id="PF18766">
    <property type="entry name" value="SWI2_SNF2"/>
    <property type="match status" value="1"/>
</dbReference>
<dbReference type="InterPro" id="IPR040980">
    <property type="entry name" value="SWI2_SNF2"/>
</dbReference>
<proteinExistence type="predicted"/>
<dbReference type="EMBL" id="LGRX02016368">
    <property type="protein sequence ID" value="KAK3262227.1"/>
    <property type="molecule type" value="Genomic_DNA"/>
</dbReference>
<evidence type="ECO:0000256" key="2">
    <source>
        <dbReference type="SAM" id="MobiDB-lite"/>
    </source>
</evidence>
<keyword evidence="1" id="KW-0539">Nucleus</keyword>